<dbReference type="EMBL" id="MPTW01000004">
    <property type="protein sequence ID" value="OME71489.1"/>
    <property type="molecule type" value="Genomic_DNA"/>
</dbReference>
<dbReference type="Proteomes" id="UP000187425">
    <property type="component" value="Unassembled WGS sequence"/>
</dbReference>
<gene>
    <name evidence="1" type="ORF">BSK65_10640</name>
</gene>
<dbReference type="AlphaFoldDB" id="A0A1R0ZJH4"/>
<proteinExistence type="predicted"/>
<evidence type="ECO:0000313" key="1">
    <source>
        <dbReference type="EMBL" id="OME71489.1"/>
    </source>
</evidence>
<comment type="caution">
    <text evidence="1">The sequence shown here is derived from an EMBL/GenBank/DDBJ whole genome shotgun (WGS) entry which is preliminary data.</text>
</comment>
<name>A0A1R0ZJH4_9BACL</name>
<evidence type="ECO:0000313" key="2">
    <source>
        <dbReference type="Proteomes" id="UP000187425"/>
    </source>
</evidence>
<accession>A0A1R0ZJH4</accession>
<protein>
    <submittedName>
        <fullName evidence="1">Uncharacterized protein</fullName>
    </submittedName>
</protein>
<dbReference type="RefSeq" id="WP_076284395.1">
    <property type="nucleotide sequence ID" value="NZ_MPTW01000004.1"/>
</dbReference>
<organism evidence="1 2">
    <name type="scientific">Paenibacillus odorifer</name>
    <dbReference type="NCBI Taxonomy" id="189426"/>
    <lineage>
        <taxon>Bacteria</taxon>
        <taxon>Bacillati</taxon>
        <taxon>Bacillota</taxon>
        <taxon>Bacilli</taxon>
        <taxon>Bacillales</taxon>
        <taxon>Paenibacillaceae</taxon>
        <taxon>Paenibacillus</taxon>
    </lineage>
</organism>
<sequence>MRIRDWTEVEDIITVSLLFEWRRMVAATQHGQKREEQNRFCQRIIDARPEFEDRTADAVRQHFLLFDRVTLKDIDYDKLHDKHKMFFGIHTDLKL</sequence>
<reference evidence="1 2" key="1">
    <citation type="submission" date="2016-11" db="EMBL/GenBank/DDBJ databases">
        <title>Paenibacillus species isolates.</title>
        <authorList>
            <person name="Beno S.M."/>
        </authorList>
    </citation>
    <scope>NUCLEOTIDE SEQUENCE [LARGE SCALE GENOMIC DNA]</scope>
    <source>
        <strain evidence="1 2">FSL H7-0443</strain>
    </source>
</reference>